<dbReference type="EMBL" id="GL871516">
    <property type="protein sequence ID" value="EGC28932.1"/>
    <property type="molecule type" value="Genomic_DNA"/>
</dbReference>
<dbReference type="InterPro" id="IPR012916">
    <property type="entry name" value="RED_N"/>
</dbReference>
<keyword evidence="5" id="KW-1185">Reference proteome</keyword>
<reference evidence="5" key="1">
    <citation type="journal article" date="2011" name="Genome Biol.">
        <title>Comparative genomics of the social amoebae Dictyostelium discoideum and Dictyostelium purpureum.</title>
        <authorList>
            <consortium name="US DOE Joint Genome Institute (JGI-PGF)"/>
            <person name="Sucgang R."/>
            <person name="Kuo A."/>
            <person name="Tian X."/>
            <person name="Salerno W."/>
            <person name="Parikh A."/>
            <person name="Feasley C.L."/>
            <person name="Dalin E."/>
            <person name="Tu H."/>
            <person name="Huang E."/>
            <person name="Barry K."/>
            <person name="Lindquist E."/>
            <person name="Shapiro H."/>
            <person name="Bruce D."/>
            <person name="Schmutz J."/>
            <person name="Salamov A."/>
            <person name="Fey P."/>
            <person name="Gaudet P."/>
            <person name="Anjard C."/>
            <person name="Babu M.M."/>
            <person name="Basu S."/>
            <person name="Bushmanova Y."/>
            <person name="van der Wel H."/>
            <person name="Katoh-Kurasawa M."/>
            <person name="Dinh C."/>
            <person name="Coutinho P.M."/>
            <person name="Saito T."/>
            <person name="Elias M."/>
            <person name="Schaap P."/>
            <person name="Kay R.R."/>
            <person name="Henrissat B."/>
            <person name="Eichinger L."/>
            <person name="Rivero F."/>
            <person name="Putnam N.H."/>
            <person name="West C.M."/>
            <person name="Loomis W.F."/>
            <person name="Chisholm R.L."/>
            <person name="Shaulsky G."/>
            <person name="Strassmann J.E."/>
            <person name="Queller D.C."/>
            <person name="Kuspa A."/>
            <person name="Grigoriev I.V."/>
        </authorList>
    </citation>
    <scope>NUCLEOTIDE SEQUENCE [LARGE SCALE GENOMIC DNA]</scope>
    <source>
        <strain evidence="5">QSDP1</strain>
    </source>
</reference>
<dbReference type="InterPro" id="IPR039896">
    <property type="entry name" value="Red-like"/>
</dbReference>
<name>F1A4F2_DICPU</name>
<sequence>MLYLFDLDPVFPQLILTTIMNSKEDCPKVKETISGRLDTNILKRIIGFYHPEKEILIVKHKKVVVIQKQDDSNSDSDIFSDAQDYVCEVNKSTTTTTTETQAKSHHYFKNKEDYSDEFEPIGKEGDENDHNVLAYIKSFIIVCGTL</sequence>
<comment type="subcellular location">
    <subcellularLocation>
        <location evidence="1">Nucleus</location>
    </subcellularLocation>
</comment>
<dbReference type="Pfam" id="PF07808">
    <property type="entry name" value="RED_N"/>
    <property type="match status" value="1"/>
</dbReference>
<gene>
    <name evidence="4" type="ORF">DICPUDRAFT_85017</name>
</gene>
<feature type="domain" description="RED-like N-terminal" evidence="3">
    <location>
        <begin position="1"/>
        <end position="48"/>
    </location>
</feature>
<dbReference type="VEuPathDB" id="AmoebaDB:DICPUDRAFT_85017"/>
<evidence type="ECO:0000313" key="4">
    <source>
        <dbReference type="EMBL" id="EGC28932.1"/>
    </source>
</evidence>
<evidence type="ECO:0000256" key="2">
    <source>
        <dbReference type="ARBA" id="ARBA00023242"/>
    </source>
</evidence>
<accession>F1A4F2</accession>
<protein>
    <recommendedName>
        <fullName evidence="3">RED-like N-terminal domain-containing protein</fullName>
    </recommendedName>
</protein>
<evidence type="ECO:0000256" key="1">
    <source>
        <dbReference type="ARBA" id="ARBA00004123"/>
    </source>
</evidence>
<dbReference type="KEGG" id="dpp:DICPUDRAFT_85017"/>
<organism evidence="4 5">
    <name type="scientific">Dictyostelium purpureum</name>
    <name type="common">Slime mold</name>
    <dbReference type="NCBI Taxonomy" id="5786"/>
    <lineage>
        <taxon>Eukaryota</taxon>
        <taxon>Amoebozoa</taxon>
        <taxon>Evosea</taxon>
        <taxon>Eumycetozoa</taxon>
        <taxon>Dictyostelia</taxon>
        <taxon>Dictyosteliales</taxon>
        <taxon>Dictyosteliaceae</taxon>
        <taxon>Dictyostelium</taxon>
    </lineage>
</organism>
<dbReference type="Proteomes" id="UP000001064">
    <property type="component" value="Unassembled WGS sequence"/>
</dbReference>
<dbReference type="GeneID" id="10506927"/>
<dbReference type="InParanoid" id="F1A4F2"/>
<dbReference type="RefSeq" id="XP_003294546.1">
    <property type="nucleotide sequence ID" value="XM_003294498.1"/>
</dbReference>
<dbReference type="GO" id="GO:0005634">
    <property type="term" value="C:nucleus"/>
    <property type="evidence" value="ECO:0007669"/>
    <property type="project" value="UniProtKB-SubCell"/>
</dbReference>
<dbReference type="AlphaFoldDB" id="F1A4F2"/>
<keyword evidence="2" id="KW-0539">Nucleus</keyword>
<dbReference type="PANTHER" id="PTHR12765">
    <property type="entry name" value="RED PROTEIN IK FACTOR CYTOKINE IK"/>
    <property type="match status" value="1"/>
</dbReference>
<proteinExistence type="predicted"/>
<evidence type="ECO:0000313" key="5">
    <source>
        <dbReference type="Proteomes" id="UP000001064"/>
    </source>
</evidence>
<dbReference type="OrthoDB" id="3366823at2759"/>
<evidence type="ECO:0000259" key="3">
    <source>
        <dbReference type="Pfam" id="PF07808"/>
    </source>
</evidence>